<dbReference type="GO" id="GO:0005975">
    <property type="term" value="P:carbohydrate metabolic process"/>
    <property type="evidence" value="ECO:0007669"/>
    <property type="project" value="InterPro"/>
</dbReference>
<dbReference type="PANTHER" id="PTHR10357">
    <property type="entry name" value="ALPHA-AMYLASE FAMILY MEMBER"/>
    <property type="match status" value="1"/>
</dbReference>
<dbReference type="AlphaFoldDB" id="A0A383RHF1"/>
<proteinExistence type="predicted"/>
<dbReference type="EMBL" id="LS992241">
    <property type="protein sequence ID" value="SYX86438.1"/>
    <property type="molecule type" value="Genomic_DNA"/>
</dbReference>
<dbReference type="Gene3D" id="2.60.40.1180">
    <property type="entry name" value="Golgi alpha-mannosidase II"/>
    <property type="match status" value="1"/>
</dbReference>
<dbReference type="Gene3D" id="3.90.400.10">
    <property type="entry name" value="Oligo-1,6-glucosidase, Domain 2"/>
    <property type="match status" value="1"/>
</dbReference>
<gene>
    <name evidence="4" type="primary">mdxD</name>
    <name evidence="4" type="ORF">PBLR_14864</name>
</gene>
<dbReference type="InterPro" id="IPR045857">
    <property type="entry name" value="O16G_dom_2"/>
</dbReference>
<dbReference type="Pfam" id="PF00128">
    <property type="entry name" value="Alpha-amylase"/>
    <property type="match status" value="1"/>
</dbReference>
<evidence type="ECO:0000313" key="5">
    <source>
        <dbReference type="Proteomes" id="UP000304148"/>
    </source>
</evidence>
<dbReference type="PANTHER" id="PTHR10357:SF210">
    <property type="entry name" value="MALTODEXTRIN GLUCOSIDASE"/>
    <property type="match status" value="1"/>
</dbReference>
<sequence length="593" mass="68429">MLLEAIYHRPKQNWAYAYDRKTIHVRIRTKKNDVERAAVYFVDKFDCEGGIGRADIVPMTCLYQDELFDYWQAEVVPPFRRLAYAIKLESGAEHVWMTERGFQEEDPVPAHRWFEYPFLNPADIFTPPTWVKDAVFYQIFPERFANGDPSNDPEGVLPWGGEPKPDNYFGGDLQGVIDHLDHLEKLGITAIYFTPIFEATTNHKYDTKNYMQVDPHFGSNEKLKELVKACHTRGIRVLLDAVFNHSGYAFEPYRDVLEKGEQSAYKDWFHVRQFPLEVVGGIPTFDTFAFTPMMPKLNTENPEVKKYLLEVARYWIEEVGIDGWRLDVANEVDHQFWREFRQTVKAVNPDAYILGEMFHEGMMWLQGDQFDAVMNYPFTYAMHDFFAEEKVDGLQFSQAIQHQLASYPQQANEVMFNLLDSHDTTRLLTLCGGDKRKMKLAALFQLTFLGTPCIYYGDEVGLDGGHDPGCRKCMEWDETKQDQDLLSFYQGAIALRHANAALRTGSFRFVHALESDRVIAYERDDENGRWLFVLNASEEERTVNVAAFDGCEGNWTDVALVSGENSRDGVPGSSTELQVEVEGLSWRILKMER</sequence>
<dbReference type="CDD" id="cd02857">
    <property type="entry name" value="E_set_CDase_PDE_N"/>
    <property type="match status" value="1"/>
</dbReference>
<dbReference type="InterPro" id="IPR017853">
    <property type="entry name" value="GH"/>
</dbReference>
<name>A0A383RHF1_PAEAL</name>
<evidence type="ECO:0000259" key="3">
    <source>
        <dbReference type="SMART" id="SM00642"/>
    </source>
</evidence>
<dbReference type="GO" id="GO:0004553">
    <property type="term" value="F:hydrolase activity, hydrolyzing O-glycosyl compounds"/>
    <property type="evidence" value="ECO:0007669"/>
    <property type="project" value="InterPro"/>
</dbReference>
<reference evidence="5" key="1">
    <citation type="submission" date="2018-08" db="EMBL/GenBank/DDBJ databases">
        <authorList>
            <person name="Chevrot R."/>
        </authorList>
    </citation>
    <scope>NUCLEOTIDE SEQUENCE [LARGE SCALE GENOMIC DNA]</scope>
</reference>
<evidence type="ECO:0000256" key="1">
    <source>
        <dbReference type="ARBA" id="ARBA00022801"/>
    </source>
</evidence>
<dbReference type="Gene3D" id="3.20.20.80">
    <property type="entry name" value="Glycosidases"/>
    <property type="match status" value="1"/>
</dbReference>
<dbReference type="InterPro" id="IPR006047">
    <property type="entry name" value="GH13_cat_dom"/>
</dbReference>
<dbReference type="InterPro" id="IPR004185">
    <property type="entry name" value="Glyco_hydro_13_lg-like_dom"/>
</dbReference>
<dbReference type="SUPFAM" id="SSF51011">
    <property type="entry name" value="Glycosyl hydrolase domain"/>
    <property type="match status" value="1"/>
</dbReference>
<dbReference type="EC" id="3.2.1.-" evidence="4"/>
<dbReference type="RefSeq" id="WP_138188374.1">
    <property type="nucleotide sequence ID" value="NZ_LS992241.1"/>
</dbReference>
<keyword evidence="1 4" id="KW-0378">Hydrolase</keyword>
<feature type="domain" description="Glycosyl hydrolase family 13 catalytic" evidence="3">
    <location>
        <begin position="138"/>
        <end position="496"/>
    </location>
</feature>
<evidence type="ECO:0000256" key="2">
    <source>
        <dbReference type="ARBA" id="ARBA00023295"/>
    </source>
</evidence>
<dbReference type="InterPro" id="IPR013783">
    <property type="entry name" value="Ig-like_fold"/>
</dbReference>
<protein>
    <submittedName>
        <fullName evidence="4">Maltogenic alpha-amylase</fullName>
        <ecNumber evidence="4">3.2.1.-</ecNumber>
    </submittedName>
</protein>
<evidence type="ECO:0000313" key="4">
    <source>
        <dbReference type="EMBL" id="SYX86438.1"/>
    </source>
</evidence>
<keyword evidence="2 4" id="KW-0326">Glycosidase</keyword>
<organism evidence="4 5">
    <name type="scientific">Paenibacillus alvei</name>
    <name type="common">Bacillus alvei</name>
    <dbReference type="NCBI Taxonomy" id="44250"/>
    <lineage>
        <taxon>Bacteria</taxon>
        <taxon>Bacillati</taxon>
        <taxon>Bacillota</taxon>
        <taxon>Bacilli</taxon>
        <taxon>Bacillales</taxon>
        <taxon>Paenibacillaceae</taxon>
        <taxon>Paenibacillus</taxon>
    </lineage>
</organism>
<dbReference type="InterPro" id="IPR013780">
    <property type="entry name" value="Glyco_hydro_b"/>
</dbReference>
<dbReference type="Proteomes" id="UP000304148">
    <property type="component" value="Chromosome"/>
</dbReference>
<dbReference type="Pfam" id="PF02903">
    <property type="entry name" value="Alpha-amylase_N"/>
    <property type="match status" value="1"/>
</dbReference>
<dbReference type="CDD" id="cd11338">
    <property type="entry name" value="AmyAc_CMD"/>
    <property type="match status" value="1"/>
</dbReference>
<accession>A0A383RHF1</accession>
<dbReference type="SMART" id="SM00642">
    <property type="entry name" value="Aamy"/>
    <property type="match status" value="1"/>
</dbReference>
<dbReference type="SUPFAM" id="SSF51445">
    <property type="entry name" value="(Trans)glycosidases"/>
    <property type="match status" value="1"/>
</dbReference>
<dbReference type="Gene3D" id="2.60.40.10">
    <property type="entry name" value="Immunoglobulins"/>
    <property type="match status" value="1"/>
</dbReference>